<evidence type="ECO:0000313" key="1">
    <source>
        <dbReference type="EMBL" id="GFT18240.1"/>
    </source>
</evidence>
<sequence>MYEMLLKKLTSEEFADKFFCGLISLLQNCPRDTVFLREKLLNILKASLKTSLKKNFSMFAPQLLIDSYLYNTDVVIFQSERPLYFHILINCLNHIILDLNDEVLEMIAKKILPIICDLTLPIQIQISVCHFLIKLHYHLFNKSLMLDLINSFNNRLEVFAMKELPFINEMLKKSKTFFDRKCSTLSNSTYSVNMLGDYTSCSFSSILKNPSNKKKSAPEFKNCFTICDCKNLVKTMMENSISVVRRFRVNDKREQDGNPTLDYVHPFSKLLKGFLAAVIIFRIPSTSYSIQNDTLQEEKDTLIKLSKIFCSFSAMDFCKIFLPNIDTIFNEMLQNPALQIFLQSLLFDASKTRELSALFLDFILNHLEEFDDKNKFPTLFCLLDDVLRAMLKFPQNAELLNQFLLPLIKQCIHVVTLTEEPVNVLKVIISFMAIISVGNFENIFNHSVVPDLPSILQTMITWHRTSSNQYFQDQVLDLCLSISINCNSRVLMSITQMIMAPIVDALHKNSSNFILKALKVLQHLYQLDDEFINSSTLFWKEELLYGLHHAFIISSDEAKKIISLLLTKFHDSHQNLQAQHFFLAQC</sequence>
<dbReference type="EMBL" id="BMAW01105189">
    <property type="protein sequence ID" value="GFT18240.1"/>
    <property type="molecule type" value="Genomic_DNA"/>
</dbReference>
<dbReference type="Proteomes" id="UP000887013">
    <property type="component" value="Unassembled WGS sequence"/>
</dbReference>
<accession>A0A8X6TII3</accession>
<dbReference type="AlphaFoldDB" id="A0A8X6TII3"/>
<dbReference type="InterPro" id="IPR016024">
    <property type="entry name" value="ARM-type_fold"/>
</dbReference>
<dbReference type="OrthoDB" id="6437641at2759"/>
<keyword evidence="3" id="KW-1185">Reference proteome</keyword>
<protein>
    <submittedName>
        <fullName evidence="1">Uncharacterized protein</fullName>
    </submittedName>
</protein>
<name>A0A8X6TII3_NEPPI</name>
<dbReference type="EMBL" id="BMAW01032862">
    <property type="protein sequence ID" value="GFU27502.1"/>
    <property type="molecule type" value="Genomic_DNA"/>
</dbReference>
<dbReference type="Pfam" id="PF20175">
    <property type="entry name" value="Tra1_central"/>
    <property type="match status" value="1"/>
</dbReference>
<reference evidence="1" key="1">
    <citation type="submission" date="2020-08" db="EMBL/GenBank/DDBJ databases">
        <title>Multicomponent nature underlies the extraordinary mechanical properties of spider dragline silk.</title>
        <authorList>
            <person name="Kono N."/>
            <person name="Nakamura H."/>
            <person name="Mori M."/>
            <person name="Yoshida Y."/>
            <person name="Ohtoshi R."/>
            <person name="Malay A.D."/>
            <person name="Moran D.A.P."/>
            <person name="Tomita M."/>
            <person name="Numata K."/>
            <person name="Arakawa K."/>
        </authorList>
    </citation>
    <scope>NUCLEOTIDE SEQUENCE</scope>
</reference>
<comment type="caution">
    <text evidence="1">The sequence shown here is derived from an EMBL/GenBank/DDBJ whole genome shotgun (WGS) entry which is preliminary data.</text>
</comment>
<evidence type="ECO:0000313" key="3">
    <source>
        <dbReference type="Proteomes" id="UP000887013"/>
    </source>
</evidence>
<gene>
    <name evidence="1" type="primary">AVEN_195830_1</name>
    <name evidence="1" type="ORF">NPIL_239751</name>
    <name evidence="2" type="ORF">NPIL_61621</name>
</gene>
<organism evidence="1 3">
    <name type="scientific">Nephila pilipes</name>
    <name type="common">Giant wood spider</name>
    <name type="synonym">Nephila maculata</name>
    <dbReference type="NCBI Taxonomy" id="299642"/>
    <lineage>
        <taxon>Eukaryota</taxon>
        <taxon>Metazoa</taxon>
        <taxon>Ecdysozoa</taxon>
        <taxon>Arthropoda</taxon>
        <taxon>Chelicerata</taxon>
        <taxon>Arachnida</taxon>
        <taxon>Araneae</taxon>
        <taxon>Araneomorphae</taxon>
        <taxon>Entelegynae</taxon>
        <taxon>Araneoidea</taxon>
        <taxon>Nephilidae</taxon>
        <taxon>Nephila</taxon>
    </lineage>
</organism>
<proteinExistence type="predicted"/>
<dbReference type="SUPFAM" id="SSF48371">
    <property type="entry name" value="ARM repeat"/>
    <property type="match status" value="1"/>
</dbReference>
<dbReference type="InterPro" id="IPR046807">
    <property type="entry name" value="Tra1_central"/>
</dbReference>
<evidence type="ECO:0000313" key="2">
    <source>
        <dbReference type="EMBL" id="GFU27502.1"/>
    </source>
</evidence>